<evidence type="ECO:0000313" key="3">
    <source>
        <dbReference type="Proteomes" id="UP001251374"/>
    </source>
</evidence>
<keyword evidence="3" id="KW-1185">Reference proteome</keyword>
<keyword evidence="1" id="KW-1133">Transmembrane helix</keyword>
<dbReference type="InterPro" id="IPR021306">
    <property type="entry name" value="DUF2878"/>
</dbReference>
<organism evidence="2 3">
    <name type="scientific">Franzmannia qiaohouensis</name>
    <dbReference type="NCBI Taxonomy" id="1329370"/>
    <lineage>
        <taxon>Bacteria</taxon>
        <taxon>Pseudomonadati</taxon>
        <taxon>Pseudomonadota</taxon>
        <taxon>Gammaproteobacteria</taxon>
        <taxon>Oceanospirillales</taxon>
        <taxon>Halomonadaceae</taxon>
        <taxon>Franzmannia</taxon>
    </lineage>
</organism>
<feature type="transmembrane region" description="Helical" evidence="1">
    <location>
        <begin position="86"/>
        <end position="105"/>
    </location>
</feature>
<feature type="transmembrane region" description="Helical" evidence="1">
    <location>
        <begin position="145"/>
        <end position="162"/>
    </location>
</feature>
<feature type="transmembrane region" description="Helical" evidence="1">
    <location>
        <begin position="60"/>
        <end position="80"/>
    </location>
</feature>
<name>A0ABU1HI87_9GAMM</name>
<proteinExistence type="predicted"/>
<evidence type="ECO:0000256" key="1">
    <source>
        <dbReference type="SAM" id="Phobius"/>
    </source>
</evidence>
<gene>
    <name evidence="2" type="ORF">QC821_18155</name>
</gene>
<feature type="transmembrane region" description="Helical" evidence="1">
    <location>
        <begin position="23"/>
        <end position="48"/>
    </location>
</feature>
<keyword evidence="1" id="KW-0812">Transmembrane</keyword>
<reference evidence="2 3" key="1">
    <citation type="submission" date="2023-04" db="EMBL/GenBank/DDBJ databases">
        <title>A long-awaited taxogenomic arrangement of the family Halomonadaceae.</title>
        <authorList>
            <person name="De La Haba R."/>
            <person name="Chuvochina M."/>
            <person name="Wittouck S."/>
            <person name="Arahal D.R."/>
            <person name="Sanchez-Porro C."/>
            <person name="Hugenholtz P."/>
            <person name="Ventosa A."/>
        </authorList>
    </citation>
    <scope>NUCLEOTIDE SEQUENCE [LARGE SCALE GENOMIC DNA]</scope>
    <source>
        <strain evidence="2 3">DSM 26770</strain>
    </source>
</reference>
<dbReference type="RefSeq" id="WP_309724403.1">
    <property type="nucleotide sequence ID" value="NZ_JARWAM010000015.1"/>
</dbReference>
<comment type="caution">
    <text evidence="2">The sequence shown here is derived from an EMBL/GenBank/DDBJ whole genome shotgun (WGS) entry which is preliminary data.</text>
</comment>
<keyword evidence="1" id="KW-0472">Membrane</keyword>
<accession>A0ABU1HI87</accession>
<dbReference type="EMBL" id="JARWAM010000015">
    <property type="protein sequence ID" value="MDR5907209.1"/>
    <property type="molecule type" value="Genomic_DNA"/>
</dbReference>
<dbReference type="PROSITE" id="PS51257">
    <property type="entry name" value="PROKAR_LIPOPROTEIN"/>
    <property type="match status" value="1"/>
</dbReference>
<sequence>MILARLQDPQVRRAVYNVAAFQVGWFSCVLGGSLIGALVAALVIGVHLRCLAGAGEWRWLAGFAALGLAIDGGLSLAGGFDFGADQWGVLPLWLWLLWPLFATLLHHPLRWLWQHPWLAMLGGATSGPSSYFAGAHLAGVELATWLLPAQAAVWALLCLWLCRRLGREAQAGCGVPS</sequence>
<dbReference type="Pfam" id="PF11086">
    <property type="entry name" value="DUF2878"/>
    <property type="match status" value="1"/>
</dbReference>
<protein>
    <submittedName>
        <fullName evidence="2">DUF2878 domain-containing protein</fullName>
    </submittedName>
</protein>
<evidence type="ECO:0000313" key="2">
    <source>
        <dbReference type="EMBL" id="MDR5907209.1"/>
    </source>
</evidence>
<dbReference type="Proteomes" id="UP001251374">
    <property type="component" value="Unassembled WGS sequence"/>
</dbReference>